<accession>A0A916U1G5</accession>
<keyword evidence="2" id="KW-1185">Reference proteome</keyword>
<reference evidence="1" key="2">
    <citation type="submission" date="2020-09" db="EMBL/GenBank/DDBJ databases">
        <authorList>
            <person name="Sun Q."/>
            <person name="Zhou Y."/>
        </authorList>
    </citation>
    <scope>NUCLEOTIDE SEQUENCE</scope>
    <source>
        <strain evidence="1">CGMCC 1.15478</strain>
    </source>
</reference>
<evidence type="ECO:0000313" key="2">
    <source>
        <dbReference type="Proteomes" id="UP000641514"/>
    </source>
</evidence>
<gene>
    <name evidence="1" type="ORF">GCM10011410_05110</name>
</gene>
<sequence>MTPYKKYAVLGTLVDRAVCMPYSKPYVLCEGIRQTWWNNVPITADIINAADALHRILQEPTAERDWSTADFAVDPAGPWWSKTKNDFFQLSLDDQSWLLAKLVSTAARAAEAIEEKAVEEKWTWLWSQPSLAMPGDHYPQILRPDLVAGLDKDSCVLIDLKTTKDASNQFKNREGLKKPTDDFHEWSKRLKHSGFNPKRRWILSVSTGEEARDPHKWIGIRRRRF</sequence>
<comment type="caution">
    <text evidence="1">The sequence shown here is derived from an EMBL/GenBank/DDBJ whole genome shotgun (WGS) entry which is preliminary data.</text>
</comment>
<dbReference type="Proteomes" id="UP000641514">
    <property type="component" value="Unassembled WGS sequence"/>
</dbReference>
<protein>
    <submittedName>
        <fullName evidence="1">Uncharacterized protein</fullName>
    </submittedName>
</protein>
<dbReference type="EMBL" id="BMJH01000001">
    <property type="protein sequence ID" value="GGC55702.1"/>
    <property type="molecule type" value="Genomic_DNA"/>
</dbReference>
<name>A0A916U1G5_9ACTN</name>
<dbReference type="AlphaFoldDB" id="A0A916U1G5"/>
<organism evidence="1 2">
    <name type="scientific">Hoyosella rhizosphaerae</name>
    <dbReference type="NCBI Taxonomy" id="1755582"/>
    <lineage>
        <taxon>Bacteria</taxon>
        <taxon>Bacillati</taxon>
        <taxon>Actinomycetota</taxon>
        <taxon>Actinomycetes</taxon>
        <taxon>Mycobacteriales</taxon>
        <taxon>Hoyosellaceae</taxon>
        <taxon>Hoyosella</taxon>
    </lineage>
</organism>
<dbReference type="RefSeq" id="WP_188670349.1">
    <property type="nucleotide sequence ID" value="NZ_BMJH01000001.1"/>
</dbReference>
<reference evidence="1" key="1">
    <citation type="journal article" date="2014" name="Int. J. Syst. Evol. Microbiol.">
        <title>Complete genome sequence of Corynebacterium casei LMG S-19264T (=DSM 44701T), isolated from a smear-ripened cheese.</title>
        <authorList>
            <consortium name="US DOE Joint Genome Institute (JGI-PGF)"/>
            <person name="Walter F."/>
            <person name="Albersmeier A."/>
            <person name="Kalinowski J."/>
            <person name="Ruckert C."/>
        </authorList>
    </citation>
    <scope>NUCLEOTIDE SEQUENCE</scope>
    <source>
        <strain evidence="1">CGMCC 1.15478</strain>
    </source>
</reference>
<proteinExistence type="predicted"/>
<evidence type="ECO:0000313" key="1">
    <source>
        <dbReference type="EMBL" id="GGC55702.1"/>
    </source>
</evidence>